<dbReference type="EMBL" id="LR882967">
    <property type="protein sequence ID" value="CAD5938550.1"/>
    <property type="molecule type" value="Genomic_DNA"/>
</dbReference>
<evidence type="ECO:0000313" key="1">
    <source>
        <dbReference type="EMBL" id="CAD5938550.1"/>
    </source>
</evidence>
<dbReference type="EC" id="3.2.1.1" evidence="1"/>
<protein>
    <submittedName>
        <fullName evidence="1">Alpha-amylase</fullName>
        <ecNumber evidence="1">3.2.1.1</ecNumber>
    </submittedName>
</protein>
<organism evidence="1 2">
    <name type="scientific">Planktothrix pseudagardhii</name>
    <dbReference type="NCBI Taxonomy" id="132604"/>
    <lineage>
        <taxon>Bacteria</taxon>
        <taxon>Bacillati</taxon>
        <taxon>Cyanobacteriota</taxon>
        <taxon>Cyanophyceae</taxon>
        <taxon>Oscillatoriophycideae</taxon>
        <taxon>Oscillatoriales</taxon>
        <taxon>Microcoleaceae</taxon>
        <taxon>Planktothrix</taxon>
    </lineage>
</organism>
<dbReference type="Gene3D" id="3.30.750.90">
    <property type="match status" value="1"/>
</dbReference>
<dbReference type="KEGG" id="ppsu:NO713_01766"/>
<sequence length="41" mass="4627">MAKINGVMMQYFHWYLPADGTLWDKTKINAQELADAGITAL</sequence>
<reference evidence="1" key="1">
    <citation type="submission" date="2020-09" db="EMBL/GenBank/DDBJ databases">
        <authorList>
            <person name="Blom J."/>
        </authorList>
    </citation>
    <scope>NUCLEOTIDE SEQUENCE</scope>
    <source>
        <strain evidence="1">No.713</strain>
    </source>
</reference>
<gene>
    <name evidence="1" type="primary">amyS</name>
    <name evidence="1" type="ORF">NO713_01766</name>
</gene>
<name>A0A9W4CNB1_9CYAN</name>
<proteinExistence type="predicted"/>
<dbReference type="Proteomes" id="UP001153719">
    <property type="component" value="Chromosome"/>
</dbReference>
<dbReference type="GO" id="GO:0004556">
    <property type="term" value="F:alpha-amylase activity"/>
    <property type="evidence" value="ECO:0007669"/>
    <property type="project" value="UniProtKB-EC"/>
</dbReference>
<accession>A0A9W4CNB1</accession>
<keyword evidence="2" id="KW-1185">Reference proteome</keyword>
<keyword evidence="1" id="KW-0326">Glycosidase</keyword>
<keyword evidence="1" id="KW-0378">Hydrolase</keyword>
<evidence type="ECO:0000313" key="2">
    <source>
        <dbReference type="Proteomes" id="UP001153719"/>
    </source>
</evidence>
<dbReference type="AlphaFoldDB" id="A0A9W4CNB1"/>
<dbReference type="RefSeq" id="WP_367997174.1">
    <property type="nucleotide sequence ID" value="NZ_LR882967.1"/>
</dbReference>